<evidence type="ECO:0000259" key="10">
    <source>
        <dbReference type="Pfam" id="PF04547"/>
    </source>
</evidence>
<gene>
    <name evidence="12" type="ORF">PACLA_8A005133</name>
</gene>
<dbReference type="InterPro" id="IPR007632">
    <property type="entry name" value="Anoctamin"/>
</dbReference>
<evidence type="ECO:0000256" key="3">
    <source>
        <dbReference type="ARBA" id="ARBA00022475"/>
    </source>
</evidence>
<evidence type="ECO:0000256" key="8">
    <source>
        <dbReference type="RuleBase" id="RU280814"/>
    </source>
</evidence>
<evidence type="ECO:0000256" key="6">
    <source>
        <dbReference type="ARBA" id="ARBA00023136"/>
    </source>
</evidence>
<dbReference type="GO" id="GO:0005254">
    <property type="term" value="F:chloride channel activity"/>
    <property type="evidence" value="ECO:0007669"/>
    <property type="project" value="TreeGrafter"/>
</dbReference>
<dbReference type="GO" id="GO:0005886">
    <property type="term" value="C:plasma membrane"/>
    <property type="evidence" value="ECO:0007669"/>
    <property type="project" value="UniProtKB-SubCell"/>
</dbReference>
<feature type="transmembrane region" description="Helical" evidence="8">
    <location>
        <begin position="744"/>
        <end position="772"/>
    </location>
</feature>
<comment type="caution">
    <text evidence="12">The sequence shown here is derived from an EMBL/GenBank/DDBJ whole genome shotgun (WGS) entry which is preliminary data.</text>
</comment>
<feature type="transmembrane region" description="Helical" evidence="8">
    <location>
        <begin position="909"/>
        <end position="932"/>
    </location>
</feature>
<keyword evidence="7" id="KW-0325">Glycoprotein</keyword>
<feature type="domain" description="Anoctamin dimerisation" evidence="11">
    <location>
        <begin position="307"/>
        <end position="530"/>
    </location>
</feature>
<feature type="transmembrane region" description="Helical" evidence="8">
    <location>
        <begin position="59"/>
        <end position="85"/>
    </location>
</feature>
<feature type="compositionally biased region" description="Polar residues" evidence="9">
    <location>
        <begin position="250"/>
        <end position="262"/>
    </location>
</feature>
<feature type="domain" description="Anoctamin transmembrane" evidence="10">
    <location>
        <begin position="2"/>
        <end position="200"/>
    </location>
</feature>
<dbReference type="OrthoDB" id="296386at2759"/>
<accession>A0A6S7J2G9</accession>
<feature type="transmembrane region" description="Helical" evidence="8">
    <location>
        <begin position="1058"/>
        <end position="1079"/>
    </location>
</feature>
<keyword evidence="4 8" id="KW-0812">Transmembrane</keyword>
<comment type="similarity">
    <text evidence="2 8">Belongs to the anoctamin family.</text>
</comment>
<dbReference type="AlphaFoldDB" id="A0A6S7J2G9"/>
<reference evidence="12" key="1">
    <citation type="submission" date="2020-04" db="EMBL/GenBank/DDBJ databases">
        <authorList>
            <person name="Alioto T."/>
            <person name="Alioto T."/>
            <person name="Gomez Garrido J."/>
        </authorList>
    </citation>
    <scope>NUCLEOTIDE SEQUENCE</scope>
    <source>
        <strain evidence="12">A484AB</strain>
    </source>
</reference>
<keyword evidence="3" id="KW-1003">Cell membrane</keyword>
<feature type="transmembrane region" description="Helical" evidence="8">
    <location>
        <begin position="793"/>
        <end position="816"/>
    </location>
</feature>
<evidence type="ECO:0000256" key="2">
    <source>
        <dbReference type="ARBA" id="ARBA00009671"/>
    </source>
</evidence>
<dbReference type="GO" id="GO:0046983">
    <property type="term" value="F:protein dimerization activity"/>
    <property type="evidence" value="ECO:0007669"/>
    <property type="project" value="InterPro"/>
</dbReference>
<evidence type="ECO:0000256" key="5">
    <source>
        <dbReference type="ARBA" id="ARBA00022989"/>
    </source>
</evidence>
<proteinExistence type="inferred from homology"/>
<sequence>MFYEYLEMVIQFGFVTMFVASFPLAPLFALLNNIFELRADATNFAVNFRRPVAEEVKNIGVWFGILEIVTKISVLVNSFVIAFTADFVPRLVYMYGYSPDGTLKGYVNNSLAYINVSDLEQHSVPSDTYKHLNYTLPYCRFKEYLKPYPPYDYSEHYLHVTLARVLFVLFFQYVVFFVKDLLAWLVPDVPKSLEEKIKRENHLRPRFANHACSNEPLRKAESVNVLKEEELIINMDNNPTSDGSKKNDEQSQAGSSENQTAPQGKKMWPSSDGLINSENGRDSGHENIELLVQDLGGRQSPYPESLFFRDGQRKIDFVLVYESSGDEDDKNAATRKIYQDNLIKHGLELEEEISLQKENLHFVKVHAPLKTLFKLAEELMIRMPVKKSDDSPDLSPKKTKRPNIYRRFSRWWESVDPFVNSSPCIPQTEKLVTATFSYSNRLSFQSKNGRLFFDTADRCRMVYRILQMTPFGSEVNDSGIVSLCDDEIFTACYPLHDGPSVQKGDHVANDRQKLRTDWSSFRRLFKYQPINAVRRYFGGRIGFYYAWLGVYIAMLVPAAFVGVLCFIYGIGSLNTFQPTKDICDKKNEKLFYMCPKCDKYCSFWSLSTSCDYAKVGHLFDNGATVFFSVFMSIWATLFLEIWKRTQVRLSYEWGVYNLIDEYEPPRPQFLLSVKDKRPNPVTDKEEPYIPSWTRFKRTLGGLGVIFFMGSVVIASIAGIVIYRATTLAALYANSNHDIRQNAKLVISFTAAIMNLVFIKILSFVYVKLAVILTNWENPRTKSEYQNALTFKMYVFEFVNTYSSLFYIAFFKSSLIIGKPTEYNRMRDSRIEGCDPSGCLIDLCIQLAVIMIGKQILGFALEFMWPSAVRAWNKWRHKPTEENKKLPQWESDYLLNPEPDFRMFYEYLEMVIQFGFVTMFVASFPLAPLFALLNNIFELRADATNFAVNFRRPVAEEVKNIGVWFGILEILTKISVLVNSFVIAFTTDFVPRLVYMYGYSPDGTLKGYINESLAYINVSDLEQHSVPNDPLKNLNYTLPYCRFKEYLEPYPPYDYSKHYLHVTLARVLFVLFFQYIVFLVKDLLAWLVPDVPKSLEVKIKRENHVARLCLRKSEVQATQETPWEPASPPYQSCESLVQPENTHC</sequence>
<keyword evidence="13" id="KW-1185">Reference proteome</keyword>
<dbReference type="Pfam" id="PF04547">
    <property type="entry name" value="Anoctamin"/>
    <property type="match status" value="2"/>
</dbReference>
<feature type="transmembrane region" description="Helical" evidence="8">
    <location>
        <begin position="544"/>
        <end position="570"/>
    </location>
</feature>
<organism evidence="12 13">
    <name type="scientific">Paramuricea clavata</name>
    <name type="common">Red gorgonian</name>
    <name type="synonym">Violescent sea-whip</name>
    <dbReference type="NCBI Taxonomy" id="317549"/>
    <lineage>
        <taxon>Eukaryota</taxon>
        <taxon>Metazoa</taxon>
        <taxon>Cnidaria</taxon>
        <taxon>Anthozoa</taxon>
        <taxon>Octocorallia</taxon>
        <taxon>Malacalcyonacea</taxon>
        <taxon>Plexauridae</taxon>
        <taxon>Paramuricea</taxon>
    </lineage>
</organism>
<evidence type="ECO:0000256" key="4">
    <source>
        <dbReference type="ARBA" id="ARBA00022692"/>
    </source>
</evidence>
<keyword evidence="5 8" id="KW-1133">Transmembrane helix</keyword>
<feature type="transmembrane region" description="Helical" evidence="8">
    <location>
        <begin position="12"/>
        <end position="31"/>
    </location>
</feature>
<feature type="domain" description="Anoctamin transmembrane" evidence="10">
    <location>
        <begin position="533"/>
        <end position="1101"/>
    </location>
</feature>
<dbReference type="Proteomes" id="UP001152795">
    <property type="component" value="Unassembled WGS sequence"/>
</dbReference>
<evidence type="ECO:0000256" key="1">
    <source>
        <dbReference type="ARBA" id="ARBA00004651"/>
    </source>
</evidence>
<evidence type="ECO:0000256" key="9">
    <source>
        <dbReference type="SAM" id="MobiDB-lite"/>
    </source>
</evidence>
<dbReference type="PANTHER" id="PTHR12308">
    <property type="entry name" value="ANOCTAMIN"/>
    <property type="match status" value="1"/>
</dbReference>
<dbReference type="Pfam" id="PF16178">
    <property type="entry name" value="Anoct_dimer"/>
    <property type="match status" value="1"/>
</dbReference>
<name>A0A6S7J2G9_PARCT</name>
<evidence type="ECO:0000256" key="7">
    <source>
        <dbReference type="ARBA" id="ARBA00023180"/>
    </source>
</evidence>
<feature type="transmembrane region" description="Helical" evidence="8">
    <location>
        <begin position="699"/>
        <end position="724"/>
    </location>
</feature>
<feature type="transmembrane region" description="Helical" evidence="8">
    <location>
        <begin position="623"/>
        <end position="642"/>
    </location>
</feature>
<dbReference type="InterPro" id="IPR032394">
    <property type="entry name" value="Anoct_dimer"/>
</dbReference>
<evidence type="ECO:0000313" key="12">
    <source>
        <dbReference type="EMBL" id="CAB4011622.1"/>
    </source>
</evidence>
<protein>
    <recommendedName>
        <fullName evidence="8">Anoctamin</fullName>
    </recommendedName>
</protein>
<feature type="transmembrane region" description="Helical" evidence="8">
    <location>
        <begin position="157"/>
        <end position="178"/>
    </location>
</feature>
<dbReference type="PANTHER" id="PTHR12308:SF84">
    <property type="entry name" value="ANOCTAMIN"/>
    <property type="match status" value="1"/>
</dbReference>
<feature type="region of interest" description="Disordered" evidence="9">
    <location>
        <begin position="234"/>
        <end position="283"/>
    </location>
</feature>
<keyword evidence="6 8" id="KW-0472">Membrane</keyword>
<evidence type="ECO:0000259" key="11">
    <source>
        <dbReference type="Pfam" id="PF16178"/>
    </source>
</evidence>
<dbReference type="InterPro" id="IPR049452">
    <property type="entry name" value="Anoctamin_TM"/>
</dbReference>
<comment type="subcellular location">
    <subcellularLocation>
        <location evidence="1">Cell membrane</location>
        <topology evidence="1">Multi-pass membrane protein</topology>
    </subcellularLocation>
    <subcellularLocation>
        <location evidence="8">Membrane</location>
        <topology evidence="8">Multi-pass membrane protein</topology>
    </subcellularLocation>
</comment>
<dbReference type="EMBL" id="CACRXK020007211">
    <property type="protein sequence ID" value="CAB4011622.1"/>
    <property type="molecule type" value="Genomic_DNA"/>
</dbReference>
<feature type="transmembrane region" description="Helical" evidence="8">
    <location>
        <begin position="960"/>
        <end position="985"/>
    </location>
</feature>
<evidence type="ECO:0000313" key="13">
    <source>
        <dbReference type="Proteomes" id="UP001152795"/>
    </source>
</evidence>
<comment type="caution">
    <text evidence="8">Lacks conserved residue(s) required for the propagation of feature annotation.</text>
</comment>